<dbReference type="SMART" id="SM00862">
    <property type="entry name" value="Trans_reg_C"/>
    <property type="match status" value="1"/>
</dbReference>
<feature type="domain" description="OmpR/PhoB-type" evidence="3">
    <location>
        <begin position="16"/>
        <end position="114"/>
    </location>
</feature>
<dbReference type="GO" id="GO:0006355">
    <property type="term" value="P:regulation of DNA-templated transcription"/>
    <property type="evidence" value="ECO:0007669"/>
    <property type="project" value="InterPro"/>
</dbReference>
<dbReference type="Pfam" id="PF00486">
    <property type="entry name" value="Trans_reg_C"/>
    <property type="match status" value="1"/>
</dbReference>
<evidence type="ECO:0000259" key="3">
    <source>
        <dbReference type="PROSITE" id="PS51755"/>
    </source>
</evidence>
<dbReference type="SUPFAM" id="SSF46894">
    <property type="entry name" value="C-terminal effector domain of the bipartite response regulators"/>
    <property type="match status" value="1"/>
</dbReference>
<dbReference type="Gene3D" id="1.25.40.10">
    <property type="entry name" value="Tetratricopeptide repeat domain"/>
    <property type="match status" value="1"/>
</dbReference>
<dbReference type="InterPro" id="IPR001867">
    <property type="entry name" value="OmpR/PhoB-type_DNA-bd"/>
</dbReference>
<accession>A0A839EY45</accession>
<proteinExistence type="predicted"/>
<gene>
    <name evidence="4" type="ORF">FHW12_001777</name>
</gene>
<protein>
    <submittedName>
        <fullName evidence="4">TolB-like protein/DNA-binding winged helix-turn-helix (WHTH) protein</fullName>
    </submittedName>
</protein>
<reference evidence="4 5" key="1">
    <citation type="submission" date="2020-07" db="EMBL/GenBank/DDBJ databases">
        <title>Genomic Encyclopedia of Type Strains, Phase IV (KMG-V): Genome sequencing to study the core and pangenomes of soil and plant-associated prokaryotes.</title>
        <authorList>
            <person name="Whitman W."/>
        </authorList>
    </citation>
    <scope>NUCLEOTIDE SEQUENCE [LARGE SCALE GENOMIC DNA]</scope>
    <source>
        <strain evidence="4 5">RH2WT43</strain>
    </source>
</reference>
<dbReference type="RefSeq" id="WP_182530622.1">
    <property type="nucleotide sequence ID" value="NZ_JACGXL010000002.1"/>
</dbReference>
<dbReference type="EMBL" id="JACGXL010000002">
    <property type="protein sequence ID" value="MBA8887563.1"/>
    <property type="molecule type" value="Genomic_DNA"/>
</dbReference>
<evidence type="ECO:0000256" key="1">
    <source>
        <dbReference type="ARBA" id="ARBA00023125"/>
    </source>
</evidence>
<dbReference type="PROSITE" id="PS51755">
    <property type="entry name" value="OMPR_PHOB"/>
    <property type="match status" value="1"/>
</dbReference>
<dbReference type="InterPro" id="IPR011990">
    <property type="entry name" value="TPR-like_helical_dom_sf"/>
</dbReference>
<dbReference type="InterPro" id="IPR036388">
    <property type="entry name" value="WH-like_DNA-bd_sf"/>
</dbReference>
<dbReference type="GO" id="GO:0000160">
    <property type="term" value="P:phosphorelay signal transduction system"/>
    <property type="evidence" value="ECO:0007669"/>
    <property type="project" value="InterPro"/>
</dbReference>
<dbReference type="Proteomes" id="UP000550401">
    <property type="component" value="Unassembled WGS sequence"/>
</dbReference>
<dbReference type="InterPro" id="IPR016032">
    <property type="entry name" value="Sig_transdc_resp-reg_C-effctor"/>
</dbReference>
<sequence length="684" mass="73686">MLTGLDYAMDDGKSGPTRYRCGDIEIDTGRHRVLRGGTELALEPKAYGVLLELVRRRGAVVARDALLDTVWGHRHVTPAVLNRIIALLRRELGDEADRPHLIRTVHGVGYEFIGIAAETNDTEPARAVEAVAGPAAPMVGASAALPASTVAISPRAARSTLSRTARSLTLALLLLAVSLFVLLAWPPSPHSQSGAADTAPAPARSVAVLPLVNVGGEADHAFFADGISENLITTLSQYEGLKVIGRGSSFLFRDSTEDVAAIGAKLGVAHLVEGSVQRIGDDVRVSIELIRSADGTVAWTRRFDRAYKDLFALQDEITLAVAGALQVKLLHAMPSMVEAGRPASGNLDAYEAYLRAAAEMSVDANPSRKAIDDFEQATRIDPRYAQAWAWLGFARTVYARGNTDRDAVRAAYAQAREAIDTALRLQPEFGQAHAIRANWLGAAEHDWNGALGEFRNALAFVPDNDPTHGAVSRLLATLGRVDEAIAERRKYIDGDPLGAFARIYLAELLASRGRLDEAAASLREADERIIDPAATVRDWSTDEGAYLAILRGDAASALAAVDATKPGAWRERWRALALQVGSDRTAADEALQRLVETDERSKGEAYAIARVYALRGDAGHAFEWLQRDLDRGGTAVHYALFDSLLLRFRGDARFAAYCARAGLPSPLASEAFGLDAIRTSLARR</sequence>
<dbReference type="SUPFAM" id="SSF48452">
    <property type="entry name" value="TPR-like"/>
    <property type="match status" value="1"/>
</dbReference>
<comment type="caution">
    <text evidence="4">The sequence shown here is derived from an EMBL/GenBank/DDBJ whole genome shotgun (WGS) entry which is preliminary data.</text>
</comment>
<dbReference type="Gene3D" id="1.10.10.10">
    <property type="entry name" value="Winged helix-like DNA-binding domain superfamily/Winged helix DNA-binding domain"/>
    <property type="match status" value="1"/>
</dbReference>
<feature type="DNA-binding region" description="OmpR/PhoB-type" evidence="2">
    <location>
        <begin position="16"/>
        <end position="114"/>
    </location>
</feature>
<evidence type="ECO:0000256" key="2">
    <source>
        <dbReference type="PROSITE-ProRule" id="PRU01091"/>
    </source>
</evidence>
<keyword evidence="5" id="KW-1185">Reference proteome</keyword>
<dbReference type="GO" id="GO:0003677">
    <property type="term" value="F:DNA binding"/>
    <property type="evidence" value="ECO:0007669"/>
    <property type="project" value="UniProtKB-UniRule"/>
</dbReference>
<organism evidence="4 5">
    <name type="scientific">Dokdonella fugitiva</name>
    <dbReference type="NCBI Taxonomy" id="328517"/>
    <lineage>
        <taxon>Bacteria</taxon>
        <taxon>Pseudomonadati</taxon>
        <taxon>Pseudomonadota</taxon>
        <taxon>Gammaproteobacteria</taxon>
        <taxon>Lysobacterales</taxon>
        <taxon>Rhodanobacteraceae</taxon>
        <taxon>Dokdonella</taxon>
    </lineage>
</organism>
<evidence type="ECO:0000313" key="4">
    <source>
        <dbReference type="EMBL" id="MBA8887563.1"/>
    </source>
</evidence>
<evidence type="ECO:0000313" key="5">
    <source>
        <dbReference type="Proteomes" id="UP000550401"/>
    </source>
</evidence>
<keyword evidence="1 2" id="KW-0238">DNA-binding</keyword>
<dbReference type="CDD" id="cd00383">
    <property type="entry name" value="trans_reg_C"/>
    <property type="match status" value="1"/>
</dbReference>
<name>A0A839EY45_9GAMM</name>
<dbReference type="AlphaFoldDB" id="A0A839EY45"/>